<dbReference type="EMBL" id="CP020370">
    <property type="protein sequence ID" value="AUB82924.1"/>
    <property type="molecule type" value="Genomic_DNA"/>
</dbReference>
<evidence type="ECO:0000256" key="2">
    <source>
        <dbReference type="ARBA" id="ARBA00022618"/>
    </source>
</evidence>
<evidence type="ECO:0000259" key="12">
    <source>
        <dbReference type="PROSITE" id="PS51123"/>
    </source>
</evidence>
<evidence type="ECO:0000256" key="5">
    <source>
        <dbReference type="ARBA" id="ARBA00023139"/>
    </source>
</evidence>
<dbReference type="SUPFAM" id="SSF103088">
    <property type="entry name" value="OmpA-like"/>
    <property type="match status" value="1"/>
</dbReference>
<accession>A0A2K8UBH0</accession>
<evidence type="ECO:0000256" key="1">
    <source>
        <dbReference type="ARBA" id="ARBA00004442"/>
    </source>
</evidence>
<protein>
    <recommendedName>
        <fullName evidence="9">Peptidoglycan-associated protein</fullName>
    </recommendedName>
</protein>
<evidence type="ECO:0000256" key="9">
    <source>
        <dbReference type="HAMAP-Rule" id="MF_02204"/>
    </source>
</evidence>
<dbReference type="InterPro" id="IPR039001">
    <property type="entry name" value="Pal"/>
</dbReference>
<proteinExistence type="inferred from homology"/>
<dbReference type="InterPro" id="IPR006664">
    <property type="entry name" value="OMP_bac"/>
</dbReference>
<comment type="similarity">
    <text evidence="9">Belongs to the Pal lipoprotein family.</text>
</comment>
<dbReference type="InterPro" id="IPR006665">
    <property type="entry name" value="OmpA-like"/>
</dbReference>
<evidence type="ECO:0000256" key="8">
    <source>
        <dbReference type="ARBA" id="ARBA00023306"/>
    </source>
</evidence>
<keyword evidence="3" id="KW-0732">Signal</keyword>
<dbReference type="PANTHER" id="PTHR30329">
    <property type="entry name" value="STATOR ELEMENT OF FLAGELLAR MOTOR COMPLEX"/>
    <property type="match status" value="1"/>
</dbReference>
<dbReference type="InterPro" id="IPR014169">
    <property type="entry name" value="Pal_lipo_C"/>
</dbReference>
<evidence type="ECO:0000256" key="10">
    <source>
        <dbReference type="PROSITE-ProRule" id="PRU00473"/>
    </source>
</evidence>
<dbReference type="HAMAP" id="MF_02204">
    <property type="entry name" value="Pal"/>
    <property type="match status" value="1"/>
</dbReference>
<dbReference type="InterPro" id="IPR050330">
    <property type="entry name" value="Bact_OuterMem_StrucFunc"/>
</dbReference>
<dbReference type="Proteomes" id="UP000232638">
    <property type="component" value="Chromosome"/>
</dbReference>
<dbReference type="GO" id="GO:0051301">
    <property type="term" value="P:cell division"/>
    <property type="evidence" value="ECO:0007669"/>
    <property type="project" value="UniProtKB-UniRule"/>
</dbReference>
<evidence type="ECO:0000256" key="4">
    <source>
        <dbReference type="ARBA" id="ARBA00023136"/>
    </source>
</evidence>
<dbReference type="InterPro" id="IPR036737">
    <property type="entry name" value="OmpA-like_sf"/>
</dbReference>
<dbReference type="AlphaFoldDB" id="A0A2K8UBH0"/>
<evidence type="ECO:0000256" key="3">
    <source>
        <dbReference type="ARBA" id="ARBA00022729"/>
    </source>
</evidence>
<keyword evidence="14" id="KW-1185">Reference proteome</keyword>
<dbReference type="PROSITE" id="PS51123">
    <property type="entry name" value="OMPA_2"/>
    <property type="match status" value="1"/>
</dbReference>
<dbReference type="Pfam" id="PF00691">
    <property type="entry name" value="OmpA"/>
    <property type="match status" value="1"/>
</dbReference>
<keyword evidence="8 9" id="KW-0131">Cell cycle</keyword>
<comment type="function">
    <text evidence="9">Part of the Tol-Pal system, which plays a role in outer membrane invagination during cell division and is important for maintaining outer membrane integrity.</text>
</comment>
<dbReference type="CDD" id="cd07185">
    <property type="entry name" value="OmpA_C-like"/>
    <property type="match status" value="1"/>
</dbReference>
<evidence type="ECO:0000256" key="7">
    <source>
        <dbReference type="ARBA" id="ARBA00023288"/>
    </source>
</evidence>
<reference evidence="13 14" key="1">
    <citation type="submission" date="2017-03" db="EMBL/GenBank/DDBJ databases">
        <title>Complete genome sequence of Candidatus 'Thiodictyon syntrophicum' sp. nov. strain Cad16T, a photolithoautotroph purple sulfur bacterium isolated from an alpine meromictic lake.</title>
        <authorList>
            <person name="Luedin S.M."/>
            <person name="Pothier J.F."/>
            <person name="Danza F."/>
            <person name="Storelli N."/>
            <person name="Wittwer M."/>
            <person name="Tonolla M."/>
        </authorList>
    </citation>
    <scope>NUCLEOTIDE SEQUENCE [LARGE SCALE GENOMIC DNA]</scope>
    <source>
        <strain evidence="13 14">Cad16T</strain>
    </source>
</reference>
<dbReference type="PANTHER" id="PTHR30329:SF21">
    <property type="entry name" value="LIPOPROTEIN YIAD-RELATED"/>
    <property type="match status" value="1"/>
</dbReference>
<feature type="domain" description="OmpA-like" evidence="12">
    <location>
        <begin position="84"/>
        <end position="197"/>
    </location>
</feature>
<comment type="subcellular location">
    <subcellularLocation>
        <location evidence="1">Cell outer membrane</location>
    </subcellularLocation>
</comment>
<keyword evidence="4 10" id="KW-0472">Membrane</keyword>
<evidence type="ECO:0000313" key="14">
    <source>
        <dbReference type="Proteomes" id="UP000232638"/>
    </source>
</evidence>
<name>A0A2K8UBH0_9GAMM</name>
<keyword evidence="7 13" id="KW-0449">Lipoprotein</keyword>
<dbReference type="RefSeq" id="WP_100920628.1">
    <property type="nucleotide sequence ID" value="NZ_CP020370.1"/>
</dbReference>
<dbReference type="GO" id="GO:0009279">
    <property type="term" value="C:cell outer membrane"/>
    <property type="evidence" value="ECO:0007669"/>
    <property type="project" value="UniProtKB-SubCell"/>
</dbReference>
<dbReference type="PRINTS" id="PR01021">
    <property type="entry name" value="OMPADOMAIN"/>
</dbReference>
<keyword evidence="2 9" id="KW-0132">Cell division</keyword>
<sequence>MKRPSVISTPIRSRAAPRRDLSALPGAPLVLALLLAGCASTQPQPEPQTLGAGLPPPLPLNAAPSVADTARTEPARPTYRGPWEDPANPLYRRTIYFDYDSTEIKPQFLDVIRTHSTYLGTTKGQRVTLEGNTDERGTREYNLALGDRRAESVRQLMVAEGVSADQMATLSYGEEKPADPGHSDAAWRLNRRVIIHY</sequence>
<dbReference type="KEGG" id="tsy:THSYN_19565"/>
<organism evidence="13 14">
    <name type="scientific">Candidatus Thiodictyon syntrophicum</name>
    <dbReference type="NCBI Taxonomy" id="1166950"/>
    <lineage>
        <taxon>Bacteria</taxon>
        <taxon>Pseudomonadati</taxon>
        <taxon>Pseudomonadota</taxon>
        <taxon>Gammaproteobacteria</taxon>
        <taxon>Chromatiales</taxon>
        <taxon>Chromatiaceae</taxon>
        <taxon>Thiodictyon</taxon>
    </lineage>
</organism>
<gene>
    <name evidence="9" type="primary">pal</name>
    <name evidence="13" type="ORF">THSYN_19565</name>
</gene>
<evidence type="ECO:0000256" key="11">
    <source>
        <dbReference type="SAM" id="MobiDB-lite"/>
    </source>
</evidence>
<dbReference type="OrthoDB" id="9809164at2"/>
<keyword evidence="5" id="KW-0564">Palmitate</keyword>
<dbReference type="Gene3D" id="3.30.1330.60">
    <property type="entry name" value="OmpA-like domain"/>
    <property type="match status" value="1"/>
</dbReference>
<keyword evidence="6" id="KW-0998">Cell outer membrane</keyword>
<feature type="region of interest" description="Disordered" evidence="11">
    <location>
        <begin position="42"/>
        <end position="83"/>
    </location>
</feature>
<evidence type="ECO:0000256" key="6">
    <source>
        <dbReference type="ARBA" id="ARBA00023237"/>
    </source>
</evidence>
<evidence type="ECO:0000313" key="13">
    <source>
        <dbReference type="EMBL" id="AUB82924.1"/>
    </source>
</evidence>
<dbReference type="NCBIfam" id="TIGR02802">
    <property type="entry name" value="Pal_lipo"/>
    <property type="match status" value="1"/>
</dbReference>
<comment type="subunit">
    <text evidence="9">The Tol-Pal system is composed of five core proteins: the inner membrane proteins TolA, TolQ and TolR, the periplasmic protein TolB and the outer membrane protein Pal. They form a network linking the inner and outer membranes and the peptidoglycan layer.</text>
</comment>